<evidence type="ECO:0000256" key="1">
    <source>
        <dbReference type="SAM" id="Coils"/>
    </source>
</evidence>
<reference evidence="3 4" key="1">
    <citation type="submission" date="2020-01" db="EMBL/GenBank/DDBJ databases">
        <title>Genome analysis.</title>
        <authorList>
            <person name="Wu S."/>
            <person name="Wang G."/>
        </authorList>
    </citation>
    <scope>NUCLEOTIDE SEQUENCE [LARGE SCALE GENOMIC DNA]</scope>
    <source>
        <strain evidence="3 4">SYL130</strain>
    </source>
</reference>
<dbReference type="Proteomes" id="UP000753802">
    <property type="component" value="Unassembled WGS sequence"/>
</dbReference>
<comment type="caution">
    <text evidence="3">The sequence shown here is derived from an EMBL/GenBank/DDBJ whole genome shotgun (WGS) entry which is preliminary data.</text>
</comment>
<keyword evidence="2" id="KW-1133">Transmembrane helix</keyword>
<feature type="transmembrane region" description="Helical" evidence="2">
    <location>
        <begin position="47"/>
        <end position="65"/>
    </location>
</feature>
<organism evidence="3 4">
    <name type="scientific">Sediminibacterium roseum</name>
    <dbReference type="NCBI Taxonomy" id="1978412"/>
    <lineage>
        <taxon>Bacteria</taxon>
        <taxon>Pseudomonadati</taxon>
        <taxon>Bacteroidota</taxon>
        <taxon>Chitinophagia</taxon>
        <taxon>Chitinophagales</taxon>
        <taxon>Chitinophagaceae</taxon>
        <taxon>Sediminibacterium</taxon>
    </lineage>
</organism>
<dbReference type="RefSeq" id="WP_161816846.1">
    <property type="nucleotide sequence ID" value="NZ_JAACJS010000002.1"/>
</dbReference>
<evidence type="ECO:0000313" key="4">
    <source>
        <dbReference type="Proteomes" id="UP000753802"/>
    </source>
</evidence>
<gene>
    <name evidence="3" type="ORF">GWC95_01225</name>
</gene>
<feature type="coiled-coil region" evidence="1">
    <location>
        <begin position="199"/>
        <end position="226"/>
    </location>
</feature>
<keyword evidence="2" id="KW-0472">Membrane</keyword>
<protein>
    <submittedName>
        <fullName evidence="3">Uncharacterized protein</fullName>
    </submittedName>
</protein>
<name>A0ABW9ZN77_9BACT</name>
<proteinExistence type="predicted"/>
<evidence type="ECO:0000313" key="3">
    <source>
        <dbReference type="EMBL" id="NCI48524.1"/>
    </source>
</evidence>
<evidence type="ECO:0000256" key="2">
    <source>
        <dbReference type="SAM" id="Phobius"/>
    </source>
</evidence>
<sequence>MDEFKKYIQNNARELDLDEPGEQVWQNIRRGSAAVKKPSVVLMVTRWAAAACILALAGIGLWSVLSNKKDVPAQTEIAVAPAKVDTPAAREENILPEEIVPETKQEPLLAAAKTKPHPKNKTLEKPAHANDAALATLRNIESSFTQVINLQRDRVSSMPMYAESPEYFDDFKIQIKQMERDEKVIKSDIAKRGMNDQLLDQLINLYQQKLNTLKQLQIEMNKTNNRYKQNRVPVDPVKTYFLNL</sequence>
<keyword evidence="2" id="KW-0812">Transmembrane</keyword>
<keyword evidence="4" id="KW-1185">Reference proteome</keyword>
<dbReference type="EMBL" id="JAACJS010000002">
    <property type="protein sequence ID" value="NCI48524.1"/>
    <property type="molecule type" value="Genomic_DNA"/>
</dbReference>
<keyword evidence="1" id="KW-0175">Coiled coil</keyword>
<accession>A0ABW9ZN77</accession>